<dbReference type="InterPro" id="IPR032088">
    <property type="entry name" value="SAT"/>
</dbReference>
<dbReference type="InterPro" id="IPR029069">
    <property type="entry name" value="HotDog_dom_sf"/>
</dbReference>
<sequence>MYASISSSARTARDAGNLAVPHLILRYKTDVSFSVRLEGVAGSKDLYHLWQLASLLEVGFSEHVQRLDYDRAGSAERADAAQTSSEPSKDDGATRGADQLALACAFMTYVLKTAPPQPLQGDVDADHSRLKAELLRCVRASVDTQLLSGKQNLFLLAARCAVPETVVRQYVESSLALNARHVKSDSAVAPESAAPSIPTFGPNAGALLQTGREGGVGLIAAFGGQGANLVYFEELRYLFDVYRPLLDDFISAISEHLGLLSAKGRLDGLTPADQEHDFELYRWLTHPGTEPALQSLASVPTAAVLIAVLQLSYCVVLAATLNLDSPGHLSSVFGSSIGHSQGLITSVALASSNDQASFVTNAKKATTLLFWMSMRAYEVSCTVFGAKTLGTSNATSPMVFVAGLERAALQKHIDQANWHLNHRWDHRRRANELDIHISLTNGPTAFVITGEPDSLNSLCKTLESLAAEGGSDGKGQSRFSQRVQRSRVTIRPLPVSVPFHHPAMASCPEKVFEWDLCLDAQAELDFWKPDELRMPVFDTVAGSNLQDHDASLHGGSLARRVATDVLLRHVDWPTCVKASATYVRSQMKSADASIYYLDLGPGREVGASPMINRLVRGTGAKAIAVGGTLNSKSASFELCQPTGLRPAPNWQRQFAPRVVHQPSPGGPLEGVATRFSQLIGAPPVMVAGMTPTTGNVGLVSAVLNAGYHVELASGHILSRSELRDKVERICSSTHTDHGLTLNALYLAPRYFRMLVDEWLQLRSEGYPIEGLTVAGGVPSVDEALALIRRIQTAKLQHISFKPSSAKAMLQIVEIAKLVPDFPIIVQWTGGRAGGHHSNEDAFDPLLSTYASLRKAANIYIVVGGGLSHPNDGIEWLDGGWSTRFGSSPMPVDGILLGTAITVVAEAATSSAVKRRIVEAPGCKDEEWQASYVRPVGGVVSVVSEYGEPIHVLANRCGRFWKMLDEQLFSLPNAEQRGRFLRLNRASLIARLNGDYQRPWFCIDQHGAPVDSLEQMSYYLVARRFIDLARHPHTGEWLTPSWHRIAQQLLQRIQERLLPAEAPFETRELLELDPQNGQQAQTVLETLPQVVPGSTTSLMLEEDCQWVLQLWSGRGIKPVPFVPALDENFESYFKKASNRGPCRLRHRRFPNQDPERVLCLVGAVALQHCNRANVGVKELLDRHVGALAEAFGSAEGALQLPAQFGLEDVDQEHLSFDSIPLSGFLEAATSPQRKGSYLQILASAVASSNIRCEDGKLGDNYLGALIRQLMASGLARGCAATRRIEVFASKLHLTHNQPLVSLALLDHSQIQASLWVNDELQPPTEHSSLYGRAPSTVCLDFFYTYSPSSTFAHLSEHGYKARLERARMLYYHLWCSSVEIEQKRSEQGSWFSAQTTLTQELADTAANVMGKAGTSSTGEHSSAGLAFILGWRVIAAALLFESKDDDLLRLVHMGNTTSHADSAIVLPVGQTATVAASVHEVRLVAAGKQVRIRCNLLDEQGVTAYTVDSEFLFRGVKEVERQLIVHEYDREYPIQSEEARAVILARKWIHWDANAIGSEALAVGARLRIRVQTRLMLDHQEAPYQLVASGSVQALASQSKDDADAQQLASISLLARDSDASMDPIAALFALYGKPKQAGAPLPTPRPLALRVKVDIPASSRTYSAFSLDTNPLHTNRAFALAGGLEQPVVHGMHTHALVLEALVTAAADGRSEMIES</sequence>
<dbReference type="Gene3D" id="1.20.930.70">
    <property type="match status" value="1"/>
</dbReference>
<dbReference type="InterPro" id="IPR013785">
    <property type="entry name" value="Aldolase_TIM"/>
</dbReference>
<dbReference type="Proteomes" id="UP000011976">
    <property type="component" value="Unassembled WGS sequence"/>
</dbReference>
<dbReference type="PRINTS" id="PR01483">
    <property type="entry name" value="FASYNTHASE"/>
</dbReference>
<protein>
    <submittedName>
        <fullName evidence="9">Vacuolar H+-ATPase V1 sector, subunit B</fullName>
    </submittedName>
</protein>
<reference evidence="10" key="1">
    <citation type="journal article" date="2013" name="Genome Announc.">
        <title>Genome sequence of the basidiomycetous yeast Pseudozyma antarctica T-34, a producer of the glycolipid biosurfactants mannosylerythritol lipids.</title>
        <authorList>
            <person name="Morita T."/>
            <person name="Koike H."/>
            <person name="Koyama Y."/>
            <person name="Hagiwara H."/>
            <person name="Ito E."/>
            <person name="Fukuoka T."/>
            <person name="Imura T."/>
            <person name="Machida M."/>
            <person name="Kitamoto D."/>
        </authorList>
    </citation>
    <scope>NUCLEOTIDE SEQUENCE [LARGE SCALE GENOMIC DNA]</scope>
    <source>
        <strain evidence="10">T-34</strain>
    </source>
</reference>
<keyword evidence="1" id="KW-0808">Transferase</keyword>
<dbReference type="STRING" id="1151754.M9M4U2"/>
<dbReference type="GO" id="GO:0005835">
    <property type="term" value="C:fatty acid synthase complex"/>
    <property type="evidence" value="ECO:0007669"/>
    <property type="project" value="InterPro"/>
</dbReference>
<dbReference type="EMBL" id="DF196781">
    <property type="protein sequence ID" value="GAC75475.1"/>
    <property type="molecule type" value="Genomic_DNA"/>
</dbReference>
<evidence type="ECO:0000256" key="3">
    <source>
        <dbReference type="ARBA" id="ARBA00022857"/>
    </source>
</evidence>
<keyword evidence="2" id="KW-0378">Hydrolase</keyword>
<dbReference type="InterPro" id="IPR001227">
    <property type="entry name" value="Ac_transferase_dom_sf"/>
</dbReference>
<feature type="domain" description="MaoC-like" evidence="6">
    <location>
        <begin position="1650"/>
        <end position="1709"/>
    </location>
</feature>
<dbReference type="GO" id="GO:0016787">
    <property type="term" value="F:hydrolase activity"/>
    <property type="evidence" value="ECO:0007669"/>
    <property type="project" value="UniProtKB-KW"/>
</dbReference>
<dbReference type="Gene3D" id="3.40.366.10">
    <property type="entry name" value="Malonyl-Coenzyme A Acyl Carrier Protein, domain 2"/>
    <property type="match status" value="2"/>
</dbReference>
<dbReference type="SUPFAM" id="SSF54637">
    <property type="entry name" value="Thioesterase/thiol ester dehydrase-isomerase"/>
    <property type="match status" value="1"/>
</dbReference>
<name>M9M4U2_PSEA3</name>
<evidence type="ECO:0000313" key="9">
    <source>
        <dbReference type="EMBL" id="GAC75475.1"/>
    </source>
</evidence>
<dbReference type="PANTHER" id="PTHR10982:SF21">
    <property type="entry name" value="FATTY ACID SYNTHASE SUBUNIT BETA"/>
    <property type="match status" value="1"/>
</dbReference>
<dbReference type="GO" id="GO:0006633">
    <property type="term" value="P:fatty acid biosynthetic process"/>
    <property type="evidence" value="ECO:0007669"/>
    <property type="project" value="InterPro"/>
</dbReference>
<accession>M9M4U2</accession>
<organism evidence="9 10">
    <name type="scientific">Pseudozyma antarctica (strain T-34)</name>
    <name type="common">Yeast</name>
    <name type="synonym">Candida antarctica</name>
    <dbReference type="NCBI Taxonomy" id="1151754"/>
    <lineage>
        <taxon>Eukaryota</taxon>
        <taxon>Fungi</taxon>
        <taxon>Dikarya</taxon>
        <taxon>Basidiomycota</taxon>
        <taxon>Ustilaginomycotina</taxon>
        <taxon>Ustilaginomycetes</taxon>
        <taxon>Ustilaginales</taxon>
        <taxon>Ustilaginaceae</taxon>
        <taxon>Moesziomyces</taxon>
    </lineage>
</organism>
<proteinExistence type="predicted"/>
<evidence type="ECO:0000259" key="6">
    <source>
        <dbReference type="Pfam" id="PF01575"/>
    </source>
</evidence>
<evidence type="ECO:0000259" key="8">
    <source>
        <dbReference type="Pfam" id="PF16073"/>
    </source>
</evidence>
<dbReference type="GO" id="GO:0004318">
    <property type="term" value="F:enoyl-[acyl-carrier-protein] reductase (NADH) activity"/>
    <property type="evidence" value="ECO:0007669"/>
    <property type="project" value="InterPro"/>
</dbReference>
<dbReference type="Gene3D" id="3.30.70.3320">
    <property type="match status" value="1"/>
</dbReference>
<dbReference type="Pfam" id="PF01575">
    <property type="entry name" value="MaoC_dehydratas"/>
    <property type="match status" value="1"/>
</dbReference>
<dbReference type="InterPro" id="IPR013565">
    <property type="entry name" value="Fas1/AflB-like_central"/>
</dbReference>
<dbReference type="InterPro" id="IPR002539">
    <property type="entry name" value="MaoC-like_dom"/>
</dbReference>
<dbReference type="Pfam" id="PF16073">
    <property type="entry name" value="SAT"/>
    <property type="match status" value="1"/>
</dbReference>
<dbReference type="SUPFAM" id="SSF52151">
    <property type="entry name" value="FabD/lysophospholipase-like"/>
    <property type="match status" value="1"/>
</dbReference>
<dbReference type="InterPro" id="IPR016035">
    <property type="entry name" value="Acyl_Trfase/lysoPLipase"/>
</dbReference>
<evidence type="ECO:0000256" key="1">
    <source>
        <dbReference type="ARBA" id="ARBA00022679"/>
    </source>
</evidence>
<dbReference type="Gene3D" id="3.10.129.10">
    <property type="entry name" value="Hotdog Thioesterase"/>
    <property type="match status" value="1"/>
</dbReference>
<dbReference type="Pfam" id="PF08354">
    <property type="entry name" value="Fas1-AflB-like_hel"/>
    <property type="match status" value="1"/>
</dbReference>
<dbReference type="GO" id="GO:0004312">
    <property type="term" value="F:fatty acid synthase activity"/>
    <property type="evidence" value="ECO:0007669"/>
    <property type="project" value="InterPro"/>
</dbReference>
<feature type="domain" description="Fatty acid synthase beta subunit AflB /Fas1-like central" evidence="7">
    <location>
        <begin position="822"/>
        <end position="1179"/>
    </location>
</feature>
<evidence type="ECO:0000256" key="4">
    <source>
        <dbReference type="ARBA" id="ARBA00023002"/>
    </source>
</evidence>
<feature type="domain" description="Starter acyltransferase (SAT)" evidence="8">
    <location>
        <begin position="221"/>
        <end position="463"/>
    </location>
</feature>
<dbReference type="InterPro" id="IPR003965">
    <property type="entry name" value="Fatty_acid_synthase"/>
</dbReference>
<feature type="region of interest" description="Disordered" evidence="5">
    <location>
        <begin position="75"/>
        <end position="94"/>
    </location>
</feature>
<keyword evidence="3" id="KW-0521">NADP</keyword>
<keyword evidence="4" id="KW-0560">Oxidoreductase</keyword>
<evidence type="ECO:0000256" key="2">
    <source>
        <dbReference type="ARBA" id="ARBA00022801"/>
    </source>
</evidence>
<evidence type="ECO:0000256" key="5">
    <source>
        <dbReference type="SAM" id="MobiDB-lite"/>
    </source>
</evidence>
<dbReference type="SUPFAM" id="SSF51412">
    <property type="entry name" value="Inosine monophosphate dehydrogenase (IMPDH)"/>
    <property type="match status" value="1"/>
</dbReference>
<evidence type="ECO:0000259" key="7">
    <source>
        <dbReference type="Pfam" id="PF08354"/>
    </source>
</evidence>
<dbReference type="Gene3D" id="3.20.20.70">
    <property type="entry name" value="Aldolase class I"/>
    <property type="match status" value="1"/>
</dbReference>
<gene>
    <name evidence="9" type="ORF">PANT_15d00091</name>
</gene>
<evidence type="ECO:0000313" key="10">
    <source>
        <dbReference type="Proteomes" id="UP000011976"/>
    </source>
</evidence>
<dbReference type="InterPro" id="IPR050830">
    <property type="entry name" value="Fungal_FAS"/>
</dbReference>
<dbReference type="PANTHER" id="PTHR10982">
    <property type="entry name" value="MALONYL COA-ACYL CARRIER PROTEIN TRANSACYLASE"/>
    <property type="match status" value="1"/>
</dbReference>